<evidence type="ECO:0000313" key="5">
    <source>
        <dbReference type="Proteomes" id="UP000244022"/>
    </source>
</evidence>
<dbReference type="AlphaFoldDB" id="A0A2T5D9U5"/>
<reference evidence="4 5" key="1">
    <citation type="submission" date="2018-03" db="EMBL/GenBank/DDBJ databases">
        <title>Draft genome sequences of four Enterococcus mundtii strains isolated from beef slaughterhouses in Kenya.</title>
        <authorList>
            <person name="Wambui J."/>
            <person name="Stevens M."/>
            <person name="Njage P."/>
            <person name="Stephan R."/>
            <person name="Tasara T."/>
        </authorList>
    </citation>
    <scope>NUCLEOTIDE SEQUENCE [LARGE SCALE GENOMIC DNA]</scope>
    <source>
        <strain evidence="4 5">H18-EM</strain>
    </source>
</reference>
<name>A0A2T5D9U5_ENTMU</name>
<dbReference type="Proteomes" id="UP000244022">
    <property type="component" value="Unassembled WGS sequence"/>
</dbReference>
<dbReference type="RefSeq" id="WP_019722615.1">
    <property type="nucleotide sequence ID" value="NZ_JADNDD010000001.1"/>
</dbReference>
<dbReference type="Pfam" id="PF13731">
    <property type="entry name" value="WxL"/>
    <property type="match status" value="1"/>
</dbReference>
<proteinExistence type="predicted"/>
<evidence type="ECO:0000256" key="1">
    <source>
        <dbReference type="SAM" id="MobiDB-lite"/>
    </source>
</evidence>
<feature type="chain" id="PRO_5015618259" evidence="2">
    <location>
        <begin position="26"/>
        <end position="250"/>
    </location>
</feature>
<evidence type="ECO:0000256" key="2">
    <source>
        <dbReference type="SAM" id="SignalP"/>
    </source>
</evidence>
<feature type="signal peptide" evidence="2">
    <location>
        <begin position="1"/>
        <end position="25"/>
    </location>
</feature>
<evidence type="ECO:0000259" key="3">
    <source>
        <dbReference type="Pfam" id="PF13731"/>
    </source>
</evidence>
<sequence>MKKTTNLIMSTIALSTFALPSTAFATDGGVYTSNGVVQFIPNTDPTTPVDPTNPVDPVAPVDPTNPGGDPDPGTNGPLSIDYASSLDFGVQKITSKDETYFAASQKYRALDEHGNPMTDIKEGPNYVQVTDNRGTETGWSLKVNQEGQFTSASGKVLTGATIRLRNGNVVTASTSEEPDGEATIVLDAAGAQSNVMAASAGKGAGTYLFAWGNVATANASIELNVPGSTTKYAEQYATKLTWTLSDTPGN</sequence>
<dbReference type="EMBL" id="PYGR01000068">
    <property type="protein sequence ID" value="PTO34378.1"/>
    <property type="molecule type" value="Genomic_DNA"/>
</dbReference>
<feature type="compositionally biased region" description="Low complexity" evidence="1">
    <location>
        <begin position="42"/>
        <end position="77"/>
    </location>
</feature>
<protein>
    <submittedName>
        <fullName evidence="4">WxL domain-containing protein</fullName>
    </submittedName>
</protein>
<keyword evidence="2" id="KW-0732">Signal</keyword>
<feature type="domain" description="WxL" evidence="3">
    <location>
        <begin position="29"/>
        <end position="248"/>
    </location>
</feature>
<gene>
    <name evidence="4" type="ORF">C6N14_12490</name>
</gene>
<feature type="region of interest" description="Disordered" evidence="1">
    <location>
        <begin position="42"/>
        <end position="79"/>
    </location>
</feature>
<dbReference type="InterPro" id="IPR027994">
    <property type="entry name" value="WxL_dom"/>
</dbReference>
<organism evidence="4 5">
    <name type="scientific">Enterococcus mundtii</name>
    <dbReference type="NCBI Taxonomy" id="53346"/>
    <lineage>
        <taxon>Bacteria</taxon>
        <taxon>Bacillati</taxon>
        <taxon>Bacillota</taxon>
        <taxon>Bacilli</taxon>
        <taxon>Lactobacillales</taxon>
        <taxon>Enterococcaceae</taxon>
        <taxon>Enterococcus</taxon>
    </lineage>
</organism>
<accession>A0A2T5D9U5</accession>
<evidence type="ECO:0000313" key="4">
    <source>
        <dbReference type="EMBL" id="PTO34378.1"/>
    </source>
</evidence>
<comment type="caution">
    <text evidence="4">The sequence shown here is derived from an EMBL/GenBank/DDBJ whole genome shotgun (WGS) entry which is preliminary data.</text>
</comment>